<reference evidence="2" key="1">
    <citation type="journal article" date="2019" name="Int. J. Syst. Evol. Microbiol.">
        <title>The Global Catalogue of Microorganisms (GCM) 10K type strain sequencing project: providing services to taxonomists for standard genome sequencing and annotation.</title>
        <authorList>
            <consortium name="The Broad Institute Genomics Platform"/>
            <consortium name="The Broad Institute Genome Sequencing Center for Infectious Disease"/>
            <person name="Wu L."/>
            <person name="Ma J."/>
        </authorList>
    </citation>
    <scope>NUCLEOTIDE SEQUENCE [LARGE SCALE GENOMIC DNA]</scope>
    <source>
        <strain evidence="2">CCUG 55328</strain>
    </source>
</reference>
<dbReference type="EMBL" id="JBHTKR010000011">
    <property type="protein sequence ID" value="MFD1196664.1"/>
    <property type="molecule type" value="Genomic_DNA"/>
</dbReference>
<dbReference type="RefSeq" id="WP_380795081.1">
    <property type="nucleotide sequence ID" value="NZ_JBHTKR010000011.1"/>
</dbReference>
<gene>
    <name evidence="1" type="ORF">ACFQ3C_18535</name>
</gene>
<proteinExistence type="predicted"/>
<accession>A0ABW3THK0</accession>
<dbReference type="PANTHER" id="PTHR30528">
    <property type="entry name" value="CYTOPLASMIC PROTEIN"/>
    <property type="match status" value="1"/>
</dbReference>
<keyword evidence="2" id="KW-1185">Reference proteome</keyword>
<protein>
    <submittedName>
        <fullName evidence="1">Winged helix-turn-helix domain-containing protein</fullName>
    </submittedName>
</protein>
<dbReference type="InterPro" id="IPR009351">
    <property type="entry name" value="AlkZ-like"/>
</dbReference>
<comment type="caution">
    <text evidence="1">The sequence shown here is derived from an EMBL/GenBank/DDBJ whole genome shotgun (WGS) entry which is preliminary data.</text>
</comment>
<sequence length="401" mass="46054">MGVPRVSNRLARRLFLNRHALSGGAESRGTAGLATLIERLGFVQLDSIATVERAHHMILFARRPAYKPAELDHLLTEDRRLFEHWTHDAAVIPTLFYPHWQLRFARDAEALRGRWQRWQRHGFLERTEAVLEHVRRHGPVCSADLRGDAPRKAGGWWDWHPDKTALEYLWRSGDLAVKGRTGFQKYYDLAERVIPAALREQRPDPARTVDWCCSAALDRLGFATPGELAAFWATVTPAETRAWCHDQARAGELIEIEVETVDGGHRRTFARPDVMQDATDAPAPTGRLRVLSPFDPALRDRKRAERLFGFRYRIEVFTPAAKRIYGYYVFPLLEGDRLVGRIDMKAHRNEGVLRVTALWPEPAVAWGKGRQARLETELDRVARFAGCHRVEWLEGWRRDAI</sequence>
<evidence type="ECO:0000313" key="2">
    <source>
        <dbReference type="Proteomes" id="UP001597151"/>
    </source>
</evidence>
<evidence type="ECO:0000313" key="1">
    <source>
        <dbReference type="EMBL" id="MFD1196664.1"/>
    </source>
</evidence>
<dbReference type="PANTHER" id="PTHR30528:SF0">
    <property type="entry name" value="CYTOPLASMIC PROTEIN"/>
    <property type="match status" value="1"/>
</dbReference>
<organism evidence="1 2">
    <name type="scientific">Seohaeicola saemankumensis</name>
    <dbReference type="NCBI Taxonomy" id="481181"/>
    <lineage>
        <taxon>Bacteria</taxon>
        <taxon>Pseudomonadati</taxon>
        <taxon>Pseudomonadota</taxon>
        <taxon>Alphaproteobacteria</taxon>
        <taxon>Rhodobacterales</taxon>
        <taxon>Roseobacteraceae</taxon>
        <taxon>Seohaeicola</taxon>
    </lineage>
</organism>
<dbReference type="Pfam" id="PF06224">
    <property type="entry name" value="AlkZ-like"/>
    <property type="match status" value="1"/>
</dbReference>
<name>A0ABW3THK0_9RHOB</name>
<dbReference type="Proteomes" id="UP001597151">
    <property type="component" value="Unassembled WGS sequence"/>
</dbReference>